<dbReference type="Proteomes" id="UP000287247">
    <property type="component" value="Unassembled WGS sequence"/>
</dbReference>
<dbReference type="Gene3D" id="3.30.540.10">
    <property type="entry name" value="Fructose-1,6-Bisphosphatase, subunit A, domain 1"/>
    <property type="match status" value="1"/>
</dbReference>
<comment type="similarity">
    <text evidence="2">Belongs to the inositol monophosphatase superfamily.</text>
</comment>
<feature type="binding site" evidence="6">
    <location>
        <position position="223"/>
    </location>
    <ligand>
        <name>Mg(2+)</name>
        <dbReference type="ChEBI" id="CHEBI:18420"/>
        <label>1</label>
        <note>catalytic</note>
    </ligand>
</feature>
<evidence type="ECO:0000256" key="1">
    <source>
        <dbReference type="ARBA" id="ARBA00001946"/>
    </source>
</evidence>
<dbReference type="PANTHER" id="PTHR43200:SF6">
    <property type="entry name" value="3'(2'),5'-BISPHOSPHATE NUCLEOTIDASE"/>
    <property type="match status" value="1"/>
</dbReference>
<dbReference type="RefSeq" id="WP_124974136.1">
    <property type="nucleotide sequence ID" value="NZ_BDQK01000007.1"/>
</dbReference>
<gene>
    <name evidence="7" type="ORF">AsFPU1_1771</name>
</gene>
<sequence length="275" mass="30409">MTNEQLATKIKLANKLAQASGDVIKKYFRQPNLVTETKIFERSSIVTIADREAEDAMVDLIRKEAPQDGIIREEGENIPSQNGYYWVLDPIDGTSSFVKGLPIFGTLIGLVNLDENITLLGCVNQPILQERWLGIKGHSPYLNGQVFENPYSQQIDSQIKDACLTSTTPLMFVTPRQQAIALELQKVCKRTAFGGDCYNYVSLATGWSSMPMVILESDLKYYDFCALIPIIEGVGAIITDWSGNPLNSQSTEVLATSNSMLHQQALKIIAQGTNV</sequence>
<proteinExistence type="inferred from homology"/>
<name>A0A401IGP8_APHSA</name>
<dbReference type="InterPro" id="IPR051090">
    <property type="entry name" value="Inositol_monoP_superfamily"/>
</dbReference>
<dbReference type="OrthoDB" id="9772456at2"/>
<dbReference type="InterPro" id="IPR020583">
    <property type="entry name" value="Inositol_monoP_metal-BS"/>
</dbReference>
<keyword evidence="4" id="KW-0378">Hydrolase</keyword>
<organism evidence="7 8">
    <name type="scientific">Aphanothece sacrum FPU1</name>
    <dbReference type="NCBI Taxonomy" id="1920663"/>
    <lineage>
        <taxon>Bacteria</taxon>
        <taxon>Bacillati</taxon>
        <taxon>Cyanobacteriota</taxon>
        <taxon>Cyanophyceae</taxon>
        <taxon>Oscillatoriophycideae</taxon>
        <taxon>Chroococcales</taxon>
        <taxon>Aphanothecaceae</taxon>
        <taxon>Aphanothece</taxon>
    </lineage>
</organism>
<dbReference type="Gene3D" id="3.40.190.80">
    <property type="match status" value="1"/>
</dbReference>
<dbReference type="InterPro" id="IPR000760">
    <property type="entry name" value="Inositol_monophosphatase-like"/>
</dbReference>
<reference evidence="8" key="1">
    <citation type="submission" date="2017-05" db="EMBL/GenBank/DDBJ databases">
        <title>Physiological properties and genetic analysis related to exopolysaccharide production of fresh-water unicellular cyanobacterium Aphanothece sacrum, Suizenji Nori, that has been cultured as a food source in Japan.</title>
        <authorList>
            <person name="Kanesaki Y."/>
            <person name="Yoshikawa S."/>
            <person name="Ohki K."/>
        </authorList>
    </citation>
    <scope>NUCLEOTIDE SEQUENCE [LARGE SCALE GENOMIC DNA]</scope>
    <source>
        <strain evidence="8">FPU1</strain>
    </source>
</reference>
<dbReference type="EMBL" id="BDQK01000007">
    <property type="protein sequence ID" value="GBF80370.1"/>
    <property type="molecule type" value="Genomic_DNA"/>
</dbReference>
<keyword evidence="5 6" id="KW-0460">Magnesium</keyword>
<comment type="cofactor">
    <cofactor evidence="1 6">
        <name>Mg(2+)</name>
        <dbReference type="ChEBI" id="CHEBI:18420"/>
    </cofactor>
</comment>
<evidence type="ECO:0000313" key="8">
    <source>
        <dbReference type="Proteomes" id="UP000287247"/>
    </source>
</evidence>
<evidence type="ECO:0000256" key="2">
    <source>
        <dbReference type="ARBA" id="ARBA00009759"/>
    </source>
</evidence>
<feature type="binding site" evidence="6">
    <location>
        <position position="92"/>
    </location>
    <ligand>
        <name>Mg(2+)</name>
        <dbReference type="ChEBI" id="CHEBI:18420"/>
        <label>1</label>
        <note>catalytic</note>
    </ligand>
</feature>
<dbReference type="PANTHER" id="PTHR43200">
    <property type="entry name" value="PHOSPHATASE"/>
    <property type="match status" value="1"/>
</dbReference>
<dbReference type="AlphaFoldDB" id="A0A401IGP8"/>
<dbReference type="SUPFAM" id="SSF56655">
    <property type="entry name" value="Carbohydrate phosphatase"/>
    <property type="match status" value="1"/>
</dbReference>
<feature type="binding site" evidence="6">
    <location>
        <position position="73"/>
    </location>
    <ligand>
        <name>Mg(2+)</name>
        <dbReference type="ChEBI" id="CHEBI:18420"/>
        <label>1</label>
        <note>catalytic</note>
    </ligand>
</feature>
<dbReference type="GO" id="GO:0016791">
    <property type="term" value="F:phosphatase activity"/>
    <property type="evidence" value="ECO:0007669"/>
    <property type="project" value="UniProtKB-ARBA"/>
</dbReference>
<evidence type="ECO:0000256" key="5">
    <source>
        <dbReference type="ARBA" id="ARBA00022842"/>
    </source>
</evidence>
<accession>A0A401IGP8</accession>
<feature type="binding site" evidence="6">
    <location>
        <position position="91"/>
    </location>
    <ligand>
        <name>Mg(2+)</name>
        <dbReference type="ChEBI" id="CHEBI:18420"/>
        <label>1</label>
        <note>catalytic</note>
    </ligand>
</feature>
<evidence type="ECO:0000256" key="3">
    <source>
        <dbReference type="ARBA" id="ARBA00022723"/>
    </source>
</evidence>
<dbReference type="Pfam" id="PF00459">
    <property type="entry name" value="Inositol_P"/>
    <property type="match status" value="1"/>
</dbReference>
<feature type="binding site" evidence="6">
    <location>
        <position position="89"/>
    </location>
    <ligand>
        <name>Mg(2+)</name>
        <dbReference type="ChEBI" id="CHEBI:18420"/>
        <label>1</label>
        <note>catalytic</note>
    </ligand>
</feature>
<dbReference type="CDD" id="cd01641">
    <property type="entry name" value="Bacterial_IMPase_like_1"/>
    <property type="match status" value="1"/>
</dbReference>
<dbReference type="GO" id="GO:0000105">
    <property type="term" value="P:L-histidine biosynthetic process"/>
    <property type="evidence" value="ECO:0007669"/>
    <property type="project" value="TreeGrafter"/>
</dbReference>
<dbReference type="PRINTS" id="PR00377">
    <property type="entry name" value="IMPHPHTASES"/>
</dbReference>
<keyword evidence="8" id="KW-1185">Reference proteome</keyword>
<evidence type="ECO:0000256" key="4">
    <source>
        <dbReference type="ARBA" id="ARBA00022801"/>
    </source>
</evidence>
<dbReference type="PROSITE" id="PS00629">
    <property type="entry name" value="IMP_1"/>
    <property type="match status" value="1"/>
</dbReference>
<keyword evidence="3 6" id="KW-0479">Metal-binding</keyword>
<dbReference type="GO" id="GO:0046872">
    <property type="term" value="F:metal ion binding"/>
    <property type="evidence" value="ECO:0007669"/>
    <property type="project" value="UniProtKB-KW"/>
</dbReference>
<evidence type="ECO:0000313" key="7">
    <source>
        <dbReference type="EMBL" id="GBF80370.1"/>
    </source>
</evidence>
<protein>
    <submittedName>
        <fullName evidence="7">Inositol monophosphatase</fullName>
    </submittedName>
</protein>
<evidence type="ECO:0000256" key="6">
    <source>
        <dbReference type="PIRSR" id="PIRSR600760-2"/>
    </source>
</evidence>
<comment type="caution">
    <text evidence="7">The sequence shown here is derived from an EMBL/GenBank/DDBJ whole genome shotgun (WGS) entry which is preliminary data.</text>
</comment>